<proteinExistence type="predicted"/>
<feature type="compositionally biased region" description="Low complexity" evidence="2">
    <location>
        <begin position="98"/>
        <end position="112"/>
    </location>
</feature>
<accession>A0A836IX34</accession>
<protein>
    <submittedName>
        <fullName evidence="3">Uncharacterized protein</fullName>
    </submittedName>
</protein>
<comment type="caution">
    <text evidence="3">The sequence shown here is derived from an EMBL/GenBank/DDBJ whole genome shotgun (WGS) entry which is preliminary data.</text>
</comment>
<dbReference type="EMBL" id="JAFJZO010000013">
    <property type="protein sequence ID" value="KAG5509621.1"/>
    <property type="molecule type" value="Genomic_DNA"/>
</dbReference>
<keyword evidence="4" id="KW-1185">Reference proteome</keyword>
<evidence type="ECO:0000313" key="4">
    <source>
        <dbReference type="Proteomes" id="UP000674318"/>
    </source>
</evidence>
<feature type="region of interest" description="Disordered" evidence="2">
    <location>
        <begin position="548"/>
        <end position="572"/>
    </location>
</feature>
<feature type="region of interest" description="Disordered" evidence="2">
    <location>
        <begin position="1"/>
        <end position="78"/>
    </location>
</feature>
<keyword evidence="1" id="KW-0175">Coiled coil</keyword>
<reference evidence="3 4" key="1">
    <citation type="submission" date="2021-02" db="EMBL/GenBank/DDBJ databases">
        <title>Porcisia hertigi Genome sequencing and assembly.</title>
        <authorList>
            <person name="Almutairi H."/>
            <person name="Gatherer D."/>
        </authorList>
    </citation>
    <scope>NUCLEOTIDE SEQUENCE [LARGE SCALE GENOMIC DNA]</scope>
    <source>
        <strain evidence="3 4">C119</strain>
    </source>
</reference>
<feature type="coiled-coil region" evidence="1">
    <location>
        <begin position="625"/>
        <end position="659"/>
    </location>
</feature>
<dbReference type="RefSeq" id="XP_067758773.1">
    <property type="nucleotide sequence ID" value="XM_067902276.1"/>
</dbReference>
<name>A0A836IX34_9TRYP</name>
<feature type="coiled-coil region" evidence="1">
    <location>
        <begin position="776"/>
        <end position="806"/>
    </location>
</feature>
<evidence type="ECO:0000313" key="3">
    <source>
        <dbReference type="EMBL" id="KAG5509621.1"/>
    </source>
</evidence>
<dbReference type="GeneID" id="94292353"/>
<feature type="region of interest" description="Disordered" evidence="2">
    <location>
        <begin position="93"/>
        <end position="122"/>
    </location>
</feature>
<evidence type="ECO:0000256" key="1">
    <source>
        <dbReference type="SAM" id="Coils"/>
    </source>
</evidence>
<sequence length="1009" mass="108200">MNRHAFSVSSSADDIGDVLPSPAARAGNRATSGTPVTPPAEDLLPVGTGSHPHTSSDDSVRSSTSAVQLPESTKVTATRRNLSELFGASPVPLTAPVTARSQGQSSATQAAAAGGGERDASLESDKVTMNTAAFFAPRFDYNSSASMGAKRGAAALAAVMVATNEVAPGLITAEYAFVQAYRDTLYSGTSAPLSVASHRHPQYEKQEAGAASNAPASSPTLLLISSNRQVLCRVALDATDAVFSGESLRLRQDVAQPQYLTFDDDGHSSIHGGSSSRKPLGSRGSGCWWTCMFADRDMASRFLVSTYTVAQYAAVLAKITGATSASAPSVRTLPAYSSAETDKAMSTVPNDTQCVARPDVPATIWWQTWALRRVSSQTLYYLPGTCLEAVPPSSPRSVAATDGAILGKAAAAVVGMRSGESRLVFLTPEDLRAWKPRSRADSGLSDRLDSDSIECDIDSPAVIYMTCVQVASSPINTPVSSTPAAVDDLALLHPRAPSPPPPPAATVTESSVAVVAPQSAAVPSQVPGAVDTVATNALLQQLLLHFLQQPPPQPPSNAPAAHQGPPQEAWESMERTLNRVQARLSSLSEQIDHLDIEGALRRNNTELERVIRKVAGLAPQGDVAIEDALKDREALLASIERYRNRFEEANTNYQRALEAMGPLSDRAQALERDLHLQQDLWAKQRRDEAEQMRLRLVERDARHRDDLERVGEERYAAGRSEGHAEGYQEGRQATLLELEGNGTDGVAGSVVAQWRAKLMARDQEVSALQTALQEARLRHERDRAQLRAEIDVLSELKEKLEHLQANADVRVPEETVQQQCKRVKRILNAVYSKVEGELLQLSSFQELRVRSCGSRPLPPGGEGMGIEEAREAVDGGGSDGRVVAVDDVLAIVMEAIRSEAQAAVLQIRSIEAQRTAENAELRGLTASRQIGQHPTWTSYHDYRSSTPSAFSVGQGMEREGRGPVVEGSTVSNHASMTPPPVTPVRTAASQGALTAMETQIFHQGRPTWH</sequence>
<dbReference type="AlphaFoldDB" id="A0A836IX34"/>
<dbReference type="KEGG" id="phet:94292353"/>
<evidence type="ECO:0000256" key="2">
    <source>
        <dbReference type="SAM" id="MobiDB-lite"/>
    </source>
</evidence>
<organism evidence="3 4">
    <name type="scientific">Porcisia hertigi</name>
    <dbReference type="NCBI Taxonomy" id="2761500"/>
    <lineage>
        <taxon>Eukaryota</taxon>
        <taxon>Discoba</taxon>
        <taxon>Euglenozoa</taxon>
        <taxon>Kinetoplastea</taxon>
        <taxon>Metakinetoplastina</taxon>
        <taxon>Trypanosomatida</taxon>
        <taxon>Trypanosomatidae</taxon>
        <taxon>Leishmaniinae</taxon>
        <taxon>Porcisia</taxon>
    </lineage>
</organism>
<feature type="compositionally biased region" description="Polar residues" evidence="2">
    <location>
        <begin position="66"/>
        <end position="78"/>
    </location>
</feature>
<dbReference type="Proteomes" id="UP000674318">
    <property type="component" value="Chromosome 13"/>
</dbReference>
<dbReference type="OrthoDB" id="77911at2759"/>
<gene>
    <name evidence="3" type="ORF">JKF63_06326</name>
</gene>